<geneLocation type="plasmid" evidence="4">
    <name>pmp1 dat561 dna</name>
</geneLocation>
<protein>
    <submittedName>
        <fullName evidence="2">Uncharacterized protein</fullName>
    </submittedName>
</protein>
<dbReference type="EMBL" id="AP018493">
    <property type="protein sequence ID" value="BBC61757.1"/>
    <property type="molecule type" value="Genomic_DNA"/>
</dbReference>
<organism evidence="2 4">
    <name type="scientific">Melissococcus plutonius</name>
    <dbReference type="NCBI Taxonomy" id="33970"/>
    <lineage>
        <taxon>Bacteria</taxon>
        <taxon>Bacillati</taxon>
        <taxon>Bacillota</taxon>
        <taxon>Bacilli</taxon>
        <taxon>Lactobacillales</taxon>
        <taxon>Enterococcaceae</taxon>
        <taxon>Melissococcus</taxon>
    </lineage>
</organism>
<reference evidence="2 4" key="1">
    <citation type="submission" date="2018-01" db="EMBL/GenBank/DDBJ databases">
        <title>Whole genome sequence of Melissococcus plutonius DAT561.</title>
        <authorList>
            <person name="Okumura K."/>
            <person name="Takamatsu D."/>
            <person name="Okura M."/>
        </authorList>
    </citation>
    <scope>NUCLEOTIDE SEQUENCE [LARGE SCALE GENOMIC DNA]</scope>
    <source>
        <strain evidence="2 4">DAT561</strain>
        <plasmid evidence="2">pMP1</plasmid>
        <plasmid evidence="4">pmp1 dat561 dna</plasmid>
    </source>
</reference>
<dbReference type="RefSeq" id="WP_014868602.1">
    <property type="nucleotide sequence ID" value="NZ_AP018493.1"/>
</dbReference>
<evidence type="ECO:0000313" key="3">
    <source>
        <dbReference type="EMBL" id="BBC61757.1"/>
    </source>
</evidence>
<evidence type="ECO:0000313" key="4">
    <source>
        <dbReference type="Proteomes" id="UP000269226"/>
    </source>
</evidence>
<accession>A0A2Z5Y4I5</accession>
<keyword evidence="1" id="KW-0472">Membrane</keyword>
<dbReference type="Proteomes" id="UP000269226">
    <property type="component" value="Plasmid pMP1"/>
</dbReference>
<proteinExistence type="predicted"/>
<dbReference type="AlphaFoldDB" id="A0A2Z5Y4I5"/>
<keyword evidence="1" id="KW-0812">Transmembrane</keyword>
<sequence length="130" mass="15363">MEIEWGSLSEWVAGISKVISVAGAIIYPIIQAKKNREKAIQKIIRIEWRLASYIVKEQHEHPEIDIKELYSYQEFMKNYSRTMLIGEDDQLLDLTRKLKELLVKLADKNRSSDTKEISEMLDYLKEKYKL</sequence>
<evidence type="ECO:0000313" key="2">
    <source>
        <dbReference type="EMBL" id="BBC61746.1"/>
    </source>
</evidence>
<keyword evidence="1" id="KW-1133">Transmembrane helix</keyword>
<geneLocation type="plasmid" evidence="2">
    <name>pMP1</name>
</geneLocation>
<evidence type="ECO:0000256" key="1">
    <source>
        <dbReference type="SAM" id="Phobius"/>
    </source>
</evidence>
<keyword evidence="2" id="KW-0614">Plasmid</keyword>
<name>A0A2Z5Y4I5_9ENTE</name>
<feature type="transmembrane region" description="Helical" evidence="1">
    <location>
        <begin position="12"/>
        <end position="30"/>
    </location>
</feature>
<dbReference type="EMBL" id="AP018493">
    <property type="protein sequence ID" value="BBC61746.1"/>
    <property type="molecule type" value="Genomic_DNA"/>
</dbReference>
<gene>
    <name evidence="2" type="ORF">DAT561_p1044</name>
    <name evidence="3" type="ORF">DAT561_p1055</name>
</gene>
<dbReference type="GeneID" id="39499662"/>